<proteinExistence type="predicted"/>
<protein>
    <submittedName>
        <fullName evidence="1">Uncharacterized protein</fullName>
    </submittedName>
</protein>
<sequence length="120" mass="14151">IIGSDQIFILEVFNASSECIKNSQENVKSFINYVASLRKLFQNKLARSRLYQKLLQADPVLWDIETMGFFIKPHAREYYLSGGVGFDLLKFYHYDEQALYKYRILATMKENQEIWINSKP</sequence>
<name>A0ABV6Z2M6_UNCC1</name>
<reference evidence="1 2" key="1">
    <citation type="submission" date="2024-09" db="EMBL/GenBank/DDBJ databases">
        <title>Laminarin stimulates single cell rates of sulfate reduction while oxygen inhibits transcriptomic activity in coastal marine sediment.</title>
        <authorList>
            <person name="Lindsay M."/>
            <person name="Orcutt B."/>
            <person name="Emerson D."/>
            <person name="Stepanauskas R."/>
            <person name="D'Angelo T."/>
        </authorList>
    </citation>
    <scope>NUCLEOTIDE SEQUENCE [LARGE SCALE GENOMIC DNA]</scope>
    <source>
        <strain evidence="1">SAG AM-311-K15</strain>
    </source>
</reference>
<dbReference type="Proteomes" id="UP001594351">
    <property type="component" value="Unassembled WGS sequence"/>
</dbReference>
<comment type="caution">
    <text evidence="1">The sequence shown here is derived from an EMBL/GenBank/DDBJ whole genome shotgun (WGS) entry which is preliminary data.</text>
</comment>
<gene>
    <name evidence="1" type="ORF">ACFL27_20870</name>
</gene>
<evidence type="ECO:0000313" key="1">
    <source>
        <dbReference type="EMBL" id="MFC1852659.1"/>
    </source>
</evidence>
<accession>A0ABV6Z2M6</accession>
<feature type="non-terminal residue" evidence="1">
    <location>
        <position position="1"/>
    </location>
</feature>
<keyword evidence="2" id="KW-1185">Reference proteome</keyword>
<dbReference type="EMBL" id="JBHPBY010000346">
    <property type="protein sequence ID" value="MFC1852659.1"/>
    <property type="molecule type" value="Genomic_DNA"/>
</dbReference>
<organism evidence="1 2">
    <name type="scientific">candidate division CSSED10-310 bacterium</name>
    <dbReference type="NCBI Taxonomy" id="2855610"/>
    <lineage>
        <taxon>Bacteria</taxon>
        <taxon>Bacteria division CSSED10-310</taxon>
    </lineage>
</organism>
<evidence type="ECO:0000313" key="2">
    <source>
        <dbReference type="Proteomes" id="UP001594351"/>
    </source>
</evidence>